<dbReference type="OrthoDB" id="5569531at2"/>
<dbReference type="Proteomes" id="UP000197019">
    <property type="component" value="Chromosome"/>
</dbReference>
<evidence type="ECO:0000313" key="3">
    <source>
        <dbReference type="EMBL" id="ASF48500.1"/>
    </source>
</evidence>
<evidence type="ECO:0000256" key="1">
    <source>
        <dbReference type="SAM" id="Phobius"/>
    </source>
</evidence>
<keyword evidence="1" id="KW-1133">Transmembrane helix</keyword>
<dbReference type="KEGG" id="mpsy:CEK71_21920"/>
<evidence type="ECO:0000259" key="2">
    <source>
        <dbReference type="Pfam" id="PF11127"/>
    </source>
</evidence>
<organism evidence="3 4">
    <name type="scientific">Methylovulum psychrotolerans</name>
    <dbReference type="NCBI Taxonomy" id="1704499"/>
    <lineage>
        <taxon>Bacteria</taxon>
        <taxon>Pseudomonadati</taxon>
        <taxon>Pseudomonadota</taxon>
        <taxon>Gammaproteobacteria</taxon>
        <taxon>Methylococcales</taxon>
        <taxon>Methylococcaceae</taxon>
        <taxon>Methylovulum</taxon>
    </lineage>
</organism>
<evidence type="ECO:0000313" key="4">
    <source>
        <dbReference type="Proteomes" id="UP000197019"/>
    </source>
</evidence>
<dbReference type="RefSeq" id="WP_088621362.1">
    <property type="nucleotide sequence ID" value="NZ_CP022129.1"/>
</dbReference>
<name>A0A1Z4C4R4_9GAMM</name>
<sequence>MSFDFKRMLKFEHNVGEKEKKYRLYAGAGLLVVSVFTAQIALLLVGLVLVGTGFTGFCPAYAGMGKSTCDAAASEASTPAADDSAAS</sequence>
<dbReference type="InterPro" id="IPR021309">
    <property type="entry name" value="YgaP-like_TM"/>
</dbReference>
<dbReference type="EMBL" id="CP022129">
    <property type="protein sequence ID" value="ASF48500.1"/>
    <property type="molecule type" value="Genomic_DNA"/>
</dbReference>
<dbReference type="AlphaFoldDB" id="A0A1Z4C4R4"/>
<keyword evidence="4" id="KW-1185">Reference proteome</keyword>
<keyword evidence="1" id="KW-0472">Membrane</keyword>
<accession>A0A1Z4C4R4</accession>
<reference evidence="3 4" key="1">
    <citation type="submission" date="2017-06" db="EMBL/GenBank/DDBJ databases">
        <title>Genome Sequencing of the methanotroph Methylovulum psychrotolerants str. HV10-M2 isolated from a high-altitude environment.</title>
        <authorList>
            <person name="Mateos-Rivera A."/>
        </authorList>
    </citation>
    <scope>NUCLEOTIDE SEQUENCE [LARGE SCALE GENOMIC DNA]</scope>
    <source>
        <strain evidence="3 4">HV10_M2</strain>
    </source>
</reference>
<gene>
    <name evidence="3" type="ORF">CEK71_21920</name>
</gene>
<proteinExistence type="predicted"/>
<dbReference type="Pfam" id="PF11127">
    <property type="entry name" value="YgaP-like_TM"/>
    <property type="match status" value="1"/>
</dbReference>
<feature type="transmembrane region" description="Helical" evidence="1">
    <location>
        <begin position="24"/>
        <end position="50"/>
    </location>
</feature>
<feature type="domain" description="Inner membrane protein YgaP-like transmembrane" evidence="2">
    <location>
        <begin position="13"/>
        <end position="70"/>
    </location>
</feature>
<protein>
    <recommendedName>
        <fullName evidence="2">Inner membrane protein YgaP-like transmembrane domain-containing protein</fullName>
    </recommendedName>
</protein>
<keyword evidence="1" id="KW-0812">Transmembrane</keyword>